<dbReference type="HOGENOM" id="CLU_2952383_0_0_9"/>
<organism evidence="1 2">
    <name type="scientific">Lacrimispora saccharolytica (strain ATCC 35040 / DSM 2544 / NRCC 2533 / WM1)</name>
    <name type="common">Clostridium saccharolyticum</name>
    <dbReference type="NCBI Taxonomy" id="610130"/>
    <lineage>
        <taxon>Bacteria</taxon>
        <taxon>Bacillati</taxon>
        <taxon>Bacillota</taxon>
        <taxon>Clostridia</taxon>
        <taxon>Lachnospirales</taxon>
        <taxon>Lachnospiraceae</taxon>
        <taxon>Lacrimispora</taxon>
    </lineage>
</organism>
<evidence type="ECO:0000313" key="2">
    <source>
        <dbReference type="Proteomes" id="UP000001662"/>
    </source>
</evidence>
<protein>
    <submittedName>
        <fullName evidence="1">Uncharacterized protein</fullName>
    </submittedName>
</protein>
<reference evidence="1" key="1">
    <citation type="submission" date="2010-07" db="EMBL/GenBank/DDBJ databases">
        <title>Complete sequence of Clostridium saccharolyticum WM1.</title>
        <authorList>
            <consortium name="US DOE Joint Genome Institute"/>
            <person name="Lucas S."/>
            <person name="Copeland A."/>
            <person name="Lapidus A."/>
            <person name="Cheng J.-F."/>
            <person name="Bruce D."/>
            <person name="Goodwin L."/>
            <person name="Pitluck S."/>
            <person name="Chertkov O."/>
            <person name="Detter J.C."/>
            <person name="Han C."/>
            <person name="Tapia R."/>
            <person name="Land M."/>
            <person name="Hauser L."/>
            <person name="Chang Y.-J."/>
            <person name="Jeffries C."/>
            <person name="Kyrpides N."/>
            <person name="Ivanova N."/>
            <person name="Mikhailova N."/>
            <person name="Mouttaki H."/>
            <person name="Lin L."/>
            <person name="Zhou J."/>
            <person name="Hemme C.L."/>
            <person name="Woyke T."/>
        </authorList>
    </citation>
    <scope>NUCLEOTIDE SEQUENCE [LARGE SCALE GENOMIC DNA]</scope>
    <source>
        <strain evidence="1">WM1</strain>
    </source>
</reference>
<dbReference type="PaxDb" id="610130-Closa_1160"/>
<dbReference type="AlphaFoldDB" id="D9R7N9"/>
<accession>D9R7N9</accession>
<dbReference type="STRING" id="610130.Closa_1160"/>
<name>D9R7N9_LACSW</name>
<gene>
    <name evidence="1" type="ordered locus">Closa_1160</name>
</gene>
<dbReference type="EMBL" id="CP002109">
    <property type="protein sequence ID" value="ADL03768.1"/>
    <property type="molecule type" value="Genomic_DNA"/>
</dbReference>
<evidence type="ECO:0000313" key="1">
    <source>
        <dbReference type="EMBL" id="ADL03768.1"/>
    </source>
</evidence>
<dbReference type="KEGG" id="csh:Closa_1160"/>
<sequence>MPEHPPILSLSLTAYRIETPGDRVCHIKFLIIYFKTKSWSDIIALLKSEKFACFNANPV</sequence>
<proteinExistence type="predicted"/>
<dbReference type="Proteomes" id="UP000001662">
    <property type="component" value="Chromosome"/>
</dbReference>
<keyword evidence="2" id="KW-1185">Reference proteome</keyword>